<keyword evidence="3" id="KW-0560">Oxidoreductase</keyword>
<comment type="cofactor">
    <cofactor evidence="1">
        <name>pyrroloquinoline quinone</name>
        <dbReference type="ChEBI" id="CHEBI:58442"/>
    </cofactor>
</comment>
<dbReference type="Proteomes" id="UP000253759">
    <property type="component" value="Unassembled WGS sequence"/>
</dbReference>
<evidence type="ECO:0000256" key="1">
    <source>
        <dbReference type="ARBA" id="ARBA00001931"/>
    </source>
</evidence>
<reference evidence="7" key="1">
    <citation type="submission" date="2018-07" db="EMBL/GenBank/DDBJ databases">
        <authorList>
            <person name="Liu B.-T."/>
            <person name="Du Z."/>
        </authorList>
    </citation>
    <scope>NUCLEOTIDE SEQUENCE [LARGE SCALE GENOMIC DNA]</scope>
    <source>
        <strain evidence="7">XYN52</strain>
    </source>
</reference>
<evidence type="ECO:0000259" key="5">
    <source>
        <dbReference type="Pfam" id="PF13360"/>
    </source>
</evidence>
<organism evidence="6 7">
    <name type="scientific">Pelagibacterium lacus</name>
    <dbReference type="NCBI Taxonomy" id="2282655"/>
    <lineage>
        <taxon>Bacteria</taxon>
        <taxon>Pseudomonadati</taxon>
        <taxon>Pseudomonadota</taxon>
        <taxon>Alphaproteobacteria</taxon>
        <taxon>Hyphomicrobiales</taxon>
        <taxon>Devosiaceae</taxon>
        <taxon>Pelagibacterium</taxon>
    </lineage>
</organism>
<name>A0A369W3D8_9HYPH</name>
<evidence type="ECO:0000313" key="6">
    <source>
        <dbReference type="EMBL" id="RDE09194.1"/>
    </source>
</evidence>
<evidence type="ECO:0000256" key="3">
    <source>
        <dbReference type="ARBA" id="ARBA00023002"/>
    </source>
</evidence>
<evidence type="ECO:0000313" key="7">
    <source>
        <dbReference type="Proteomes" id="UP000253759"/>
    </source>
</evidence>
<proteinExistence type="inferred from homology"/>
<sequence length="575" mass="60338">MRRLRFSRRRRMIVRSRKTRSMVSLPAPVRCLGLAIVLCAAVANAGAREVTADRLLHARDEPQNWLMHLGSYDGARYSGLDAINAETVSQLVELYSVPLGGLLQGGGSFQDALPISPLVEDGFLYIVDGNGRVNKLDAHRRGAVVWRNDAGQRDLDSWLEPSRGLAFHGDYVIATSADGHLHWIDKETGETARSVAIGDPTEGYTIVAPPLVAGDRIIVGGGGFDRGAAGRIDAIDAETGDHLWRVDTLAEGGAPGPIGGGTIFQTGVYDPATGLTVWGTGAPVPRFAPFAGDAGASRSNSAIAIDVETGAVRWHFQYVPGSDPNGFSEAGTHQLAALDGADPVLMHFGNNGYAYALDMADGSLRSATGHVLGPLWPGVDPLDGRPETGEGGGLDTAWANRADCPNILGDPAYVAAFSPRTGLAYGAGADGCLTENLPVIKTYSAPGWLGAYYAGAAGNLGMLSAIDPQTGALVAQRLFDFPVHGGALATAGGLVFAMTAEGTLHALDEETLEPVWSRKFGSLAPIPPVTFEVDGQQRIAIVVGGNAFTPDLSYRPPEMGISEPIFVLVVLGLRS</sequence>
<dbReference type="Pfam" id="PF01011">
    <property type="entry name" value="PQQ"/>
    <property type="match status" value="1"/>
</dbReference>
<dbReference type="Gene3D" id="2.140.10.10">
    <property type="entry name" value="Quinoprotein alcohol dehydrogenase-like superfamily"/>
    <property type="match status" value="1"/>
</dbReference>
<dbReference type="EMBL" id="QQNH01000007">
    <property type="protein sequence ID" value="RDE09194.1"/>
    <property type="molecule type" value="Genomic_DNA"/>
</dbReference>
<accession>A0A369W3D8</accession>
<feature type="domain" description="Pyrrolo-quinoline quinone repeat" evidence="5">
    <location>
        <begin position="462"/>
        <end position="524"/>
    </location>
</feature>
<dbReference type="InterPro" id="IPR002372">
    <property type="entry name" value="PQQ_rpt_dom"/>
</dbReference>
<comment type="similarity">
    <text evidence="2">Belongs to the bacterial PQQ dehydrogenase family.</text>
</comment>
<dbReference type="SMART" id="SM00564">
    <property type="entry name" value="PQQ"/>
    <property type="match status" value="5"/>
</dbReference>
<keyword evidence="7" id="KW-1185">Reference proteome</keyword>
<dbReference type="PANTHER" id="PTHR32303">
    <property type="entry name" value="QUINOPROTEIN ALCOHOL DEHYDROGENASE (CYTOCHROME C)"/>
    <property type="match status" value="1"/>
</dbReference>
<dbReference type="AlphaFoldDB" id="A0A369W3D8"/>
<dbReference type="GO" id="GO:0016491">
    <property type="term" value="F:oxidoreductase activity"/>
    <property type="evidence" value="ECO:0007669"/>
    <property type="project" value="UniProtKB-KW"/>
</dbReference>
<protein>
    <recommendedName>
        <fullName evidence="4 5">Pyrrolo-quinoline quinone repeat domain-containing protein</fullName>
    </recommendedName>
</protein>
<dbReference type="SUPFAM" id="SSF50998">
    <property type="entry name" value="Quinoprotein alcohol dehydrogenase-like"/>
    <property type="match status" value="1"/>
</dbReference>
<evidence type="ECO:0000256" key="2">
    <source>
        <dbReference type="ARBA" id="ARBA00008156"/>
    </source>
</evidence>
<dbReference type="InterPro" id="IPR011047">
    <property type="entry name" value="Quinoprotein_ADH-like_sf"/>
</dbReference>
<comment type="caution">
    <text evidence="6">The sequence shown here is derived from an EMBL/GenBank/DDBJ whole genome shotgun (WGS) entry which is preliminary data.</text>
</comment>
<dbReference type="Pfam" id="PF13360">
    <property type="entry name" value="PQQ_2"/>
    <property type="match status" value="1"/>
</dbReference>
<feature type="domain" description="Pyrrolo-quinoline quinone repeat" evidence="4">
    <location>
        <begin position="65"/>
        <end position="319"/>
    </location>
</feature>
<dbReference type="InterPro" id="IPR018391">
    <property type="entry name" value="PQQ_b-propeller_rpt"/>
</dbReference>
<evidence type="ECO:0000259" key="4">
    <source>
        <dbReference type="Pfam" id="PF01011"/>
    </source>
</evidence>
<gene>
    <name evidence="6" type="ORF">DVH29_06925</name>
</gene>